<organism evidence="5 6">
    <name type="scientific">Periconia digitata</name>
    <dbReference type="NCBI Taxonomy" id="1303443"/>
    <lineage>
        <taxon>Eukaryota</taxon>
        <taxon>Fungi</taxon>
        <taxon>Dikarya</taxon>
        <taxon>Ascomycota</taxon>
        <taxon>Pezizomycotina</taxon>
        <taxon>Dothideomycetes</taxon>
        <taxon>Pleosporomycetidae</taxon>
        <taxon>Pleosporales</taxon>
        <taxon>Massarineae</taxon>
        <taxon>Periconiaceae</taxon>
        <taxon>Periconia</taxon>
    </lineage>
</organism>
<dbReference type="EMBL" id="CAOQHR010000001">
    <property type="protein sequence ID" value="CAI6243033.1"/>
    <property type="molecule type" value="Genomic_DNA"/>
</dbReference>
<dbReference type="InterPro" id="IPR050309">
    <property type="entry name" value="Type-B_Carboxylest/Lipase"/>
</dbReference>
<dbReference type="PROSITE" id="PS00122">
    <property type="entry name" value="CARBOXYLESTERASE_B_1"/>
    <property type="match status" value="1"/>
</dbReference>
<keyword evidence="3" id="KW-0732">Signal</keyword>
<dbReference type="InterPro" id="IPR019826">
    <property type="entry name" value="Carboxylesterase_B_AS"/>
</dbReference>
<keyword evidence="2 3" id="KW-0378">Hydrolase</keyword>
<keyword evidence="6" id="KW-1185">Reference proteome</keyword>
<dbReference type="Proteomes" id="UP001152607">
    <property type="component" value="Unassembled WGS sequence"/>
</dbReference>
<evidence type="ECO:0000256" key="3">
    <source>
        <dbReference type="RuleBase" id="RU361235"/>
    </source>
</evidence>
<dbReference type="InterPro" id="IPR029058">
    <property type="entry name" value="AB_hydrolase_fold"/>
</dbReference>
<dbReference type="Pfam" id="PF00135">
    <property type="entry name" value="COesterase"/>
    <property type="match status" value="1"/>
</dbReference>
<proteinExistence type="inferred from homology"/>
<dbReference type="AlphaFoldDB" id="A0A9W4U060"/>
<feature type="domain" description="Carboxylesterase type B" evidence="4">
    <location>
        <begin position="54"/>
        <end position="564"/>
    </location>
</feature>
<gene>
    <name evidence="5" type="ORF">PDIGIT_LOCUS661</name>
</gene>
<sequence>MYPLFICPVFAVLVAAFAQDMQQAPKNVVRDEGPLAYQSNSTLQVDLGYAIYEGIANTSTGLNTFKGIRFAAPPVGSLRWQPPQPPIVNRTSIQKAGSYSAQCPQSLDAVPGQKYLLGDEDCLFLNVYAPNNAVNLPVLVWIHGGGYGFFHGKQDFSEIINTNNNSFIGVGIQYRLGAFGFLSSDEVFRYGTVNAGLLDQNFALQWIQKHISSFGGDPSQVTISGISAGAGSVMLHDISYGGTLGTTLFTNSITSSPYLPTQYKYNDFVPTQAYYAFATAAGCPPTYAYGRNSQTIFNCLQKQDTEILKQASHNVSTTGGSFGSWAFLPVTDGNFLQETPSQALLKRKVNGLRHLTADMAEEGPAYTPQSISTEEDLKAWIEQAFPLLTSEDVQKILQQYPYTPLNNGNDTIPEYPTAGDSGATSIMTSQIASGHTQRANAILGETTLYCPGYWLASAYSSSTSSNSPPNKQYHSWKYQFSVPTALHGYDLEAYFGPARQNQGPDLTRALQTAWGNFVRFGNPSIPSFLAYGASSSNSTNSSHPLADWPEYSSANPQMANFNQSGGTPYQFLAVETATQGGLTVVGKEEKWVTIYGEPGLKNDFRLVDAWSWEGGRGSRCDFWRSIAANVPE</sequence>
<dbReference type="Gene3D" id="3.40.50.1820">
    <property type="entry name" value="alpha/beta hydrolase"/>
    <property type="match status" value="1"/>
</dbReference>
<dbReference type="SUPFAM" id="SSF53474">
    <property type="entry name" value="alpha/beta-Hydrolases"/>
    <property type="match status" value="1"/>
</dbReference>
<dbReference type="PANTHER" id="PTHR11559">
    <property type="entry name" value="CARBOXYLESTERASE"/>
    <property type="match status" value="1"/>
</dbReference>
<evidence type="ECO:0000256" key="1">
    <source>
        <dbReference type="ARBA" id="ARBA00005964"/>
    </source>
</evidence>
<dbReference type="InterPro" id="IPR002018">
    <property type="entry name" value="CarbesteraseB"/>
</dbReference>
<protein>
    <recommendedName>
        <fullName evidence="3">Carboxylic ester hydrolase</fullName>
        <ecNumber evidence="3">3.1.1.-</ecNumber>
    </recommendedName>
</protein>
<evidence type="ECO:0000259" key="4">
    <source>
        <dbReference type="Pfam" id="PF00135"/>
    </source>
</evidence>
<name>A0A9W4U060_9PLEO</name>
<accession>A0A9W4U060</accession>
<dbReference type="EC" id="3.1.1.-" evidence="3"/>
<feature type="signal peptide" evidence="3">
    <location>
        <begin position="1"/>
        <end position="18"/>
    </location>
</feature>
<dbReference type="OrthoDB" id="408631at2759"/>
<evidence type="ECO:0000313" key="5">
    <source>
        <dbReference type="EMBL" id="CAI6243033.1"/>
    </source>
</evidence>
<evidence type="ECO:0000313" key="6">
    <source>
        <dbReference type="Proteomes" id="UP001152607"/>
    </source>
</evidence>
<dbReference type="InterPro" id="IPR019819">
    <property type="entry name" value="Carboxylesterase_B_CS"/>
</dbReference>
<comment type="caution">
    <text evidence="5">The sequence shown here is derived from an EMBL/GenBank/DDBJ whole genome shotgun (WGS) entry which is preliminary data.</text>
</comment>
<evidence type="ECO:0000256" key="2">
    <source>
        <dbReference type="ARBA" id="ARBA00022801"/>
    </source>
</evidence>
<feature type="chain" id="PRO_5041020165" description="Carboxylic ester hydrolase" evidence="3">
    <location>
        <begin position="19"/>
        <end position="632"/>
    </location>
</feature>
<dbReference type="PROSITE" id="PS00941">
    <property type="entry name" value="CARBOXYLESTERASE_B_2"/>
    <property type="match status" value="1"/>
</dbReference>
<comment type="similarity">
    <text evidence="1 3">Belongs to the type-B carboxylesterase/lipase family.</text>
</comment>
<reference evidence="5" key="1">
    <citation type="submission" date="2023-01" db="EMBL/GenBank/DDBJ databases">
        <authorList>
            <person name="Van Ghelder C."/>
            <person name="Rancurel C."/>
        </authorList>
    </citation>
    <scope>NUCLEOTIDE SEQUENCE</scope>
    <source>
        <strain evidence="5">CNCM I-4278</strain>
    </source>
</reference>
<dbReference type="GO" id="GO:0016787">
    <property type="term" value="F:hydrolase activity"/>
    <property type="evidence" value="ECO:0007669"/>
    <property type="project" value="UniProtKB-KW"/>
</dbReference>